<gene>
    <name evidence="3" type="ORF">NCTC10797_01505</name>
</gene>
<feature type="region of interest" description="Disordered" evidence="1">
    <location>
        <begin position="131"/>
        <end position="150"/>
    </location>
</feature>
<dbReference type="EMBL" id="LR215973">
    <property type="protein sequence ID" value="VFA97741.1"/>
    <property type="molecule type" value="Genomic_DNA"/>
</dbReference>
<keyword evidence="2" id="KW-0812">Transmembrane</keyword>
<feature type="transmembrane region" description="Helical" evidence="2">
    <location>
        <begin position="101"/>
        <end position="123"/>
    </location>
</feature>
<keyword evidence="2" id="KW-0472">Membrane</keyword>
<protein>
    <recommendedName>
        <fullName evidence="5">DUF4267 domain-containing protein</fullName>
    </recommendedName>
</protein>
<organism evidence="3 4">
    <name type="scientific">Nocardia cyriacigeorgica</name>
    <dbReference type="NCBI Taxonomy" id="135487"/>
    <lineage>
        <taxon>Bacteria</taxon>
        <taxon>Bacillati</taxon>
        <taxon>Actinomycetota</taxon>
        <taxon>Actinomycetes</taxon>
        <taxon>Mycobacteriales</taxon>
        <taxon>Nocardiaceae</taxon>
        <taxon>Nocardia</taxon>
    </lineage>
</organism>
<proteinExistence type="predicted"/>
<name>A0A4U8VW60_9NOCA</name>
<keyword evidence="2" id="KW-1133">Transmembrane helix</keyword>
<evidence type="ECO:0000256" key="2">
    <source>
        <dbReference type="SAM" id="Phobius"/>
    </source>
</evidence>
<dbReference type="Pfam" id="PF14087">
    <property type="entry name" value="DUF4267"/>
    <property type="match status" value="1"/>
</dbReference>
<accession>A0A4U8VW60</accession>
<feature type="transmembrane region" description="Helical" evidence="2">
    <location>
        <begin position="75"/>
        <end position="95"/>
    </location>
</feature>
<dbReference type="InterPro" id="IPR025363">
    <property type="entry name" value="DUF4267"/>
</dbReference>
<sequence length="150" mass="15686">MTKYRLTTLLAVLCAAAPLYFGLNFLFAPGIAPAGFGIEPWPTGNADGYFIVKGVRDLAIAAVTFLLLGLGQRRVLGWVVLIIAFIPAGDALAVVTHGGSVATALIVHVSAMTVVLVTAALLLTERPQTTESAATKRQARPRVMASRVGA</sequence>
<evidence type="ECO:0000313" key="3">
    <source>
        <dbReference type="EMBL" id="VFA97741.1"/>
    </source>
</evidence>
<dbReference type="RefSeq" id="WP_130916551.1">
    <property type="nucleotide sequence ID" value="NZ_JADLPI010000015.1"/>
</dbReference>
<evidence type="ECO:0008006" key="5">
    <source>
        <dbReference type="Google" id="ProtNLM"/>
    </source>
</evidence>
<feature type="transmembrane region" description="Helical" evidence="2">
    <location>
        <begin position="50"/>
        <end position="68"/>
    </location>
</feature>
<dbReference type="Proteomes" id="UP000290439">
    <property type="component" value="Chromosome"/>
</dbReference>
<dbReference type="AlphaFoldDB" id="A0A4U8VW60"/>
<evidence type="ECO:0000256" key="1">
    <source>
        <dbReference type="SAM" id="MobiDB-lite"/>
    </source>
</evidence>
<reference evidence="3 4" key="1">
    <citation type="submission" date="2019-02" db="EMBL/GenBank/DDBJ databases">
        <authorList>
            <consortium name="Pathogen Informatics"/>
        </authorList>
    </citation>
    <scope>NUCLEOTIDE SEQUENCE [LARGE SCALE GENOMIC DNA]</scope>
    <source>
        <strain evidence="3 4">3012STDY6756504</strain>
    </source>
</reference>
<evidence type="ECO:0000313" key="4">
    <source>
        <dbReference type="Proteomes" id="UP000290439"/>
    </source>
</evidence>